<keyword evidence="2" id="KW-0805">Transcription regulation</keyword>
<name>C8W5X0_DESAS</name>
<dbReference type="GO" id="GO:0003677">
    <property type="term" value="F:DNA binding"/>
    <property type="evidence" value="ECO:0007669"/>
    <property type="project" value="InterPro"/>
</dbReference>
<dbReference type="Pfam" id="PF04542">
    <property type="entry name" value="Sigma70_r2"/>
    <property type="match status" value="1"/>
</dbReference>
<dbReference type="Proteomes" id="UP000002217">
    <property type="component" value="Chromosome"/>
</dbReference>
<dbReference type="eggNOG" id="COG1595">
    <property type="taxonomic scope" value="Bacteria"/>
</dbReference>
<dbReference type="EMBL" id="CP001720">
    <property type="protein sequence ID" value="ACV61425.1"/>
    <property type="molecule type" value="Genomic_DNA"/>
</dbReference>
<dbReference type="GO" id="GO:0016987">
    <property type="term" value="F:sigma factor activity"/>
    <property type="evidence" value="ECO:0007669"/>
    <property type="project" value="UniProtKB-KW"/>
</dbReference>
<protein>
    <submittedName>
        <fullName evidence="7">RNA polymerase, sigma-24 subunit, ECF subfamily</fullName>
    </submittedName>
</protein>
<dbReference type="AlphaFoldDB" id="C8W5X0"/>
<evidence type="ECO:0000256" key="1">
    <source>
        <dbReference type="ARBA" id="ARBA00010641"/>
    </source>
</evidence>
<dbReference type="InterPro" id="IPR013324">
    <property type="entry name" value="RNA_pol_sigma_r3/r4-like"/>
</dbReference>
<dbReference type="STRING" id="485916.Dtox_0502"/>
<dbReference type="KEGG" id="dae:Dtox_0502"/>
<dbReference type="InterPro" id="IPR007627">
    <property type="entry name" value="RNA_pol_sigma70_r2"/>
</dbReference>
<dbReference type="NCBIfam" id="TIGR02937">
    <property type="entry name" value="sigma70-ECF"/>
    <property type="match status" value="1"/>
</dbReference>
<evidence type="ECO:0000256" key="3">
    <source>
        <dbReference type="ARBA" id="ARBA00023082"/>
    </source>
</evidence>
<feature type="domain" description="RNA polymerase sigma factor 70 region 4 type 2" evidence="6">
    <location>
        <begin position="105"/>
        <end position="154"/>
    </location>
</feature>
<keyword evidence="4" id="KW-0804">Transcription</keyword>
<dbReference type="InterPro" id="IPR013249">
    <property type="entry name" value="RNA_pol_sigma70_r4_t2"/>
</dbReference>
<dbReference type="InterPro" id="IPR013325">
    <property type="entry name" value="RNA_pol_sigma_r2"/>
</dbReference>
<reference evidence="7 8" key="1">
    <citation type="journal article" date="2009" name="Stand. Genomic Sci.">
        <title>Complete genome sequence of Desulfotomaculum acetoxidans type strain (5575).</title>
        <authorList>
            <person name="Spring S."/>
            <person name="Lapidus A."/>
            <person name="Schroder M."/>
            <person name="Gleim D."/>
            <person name="Sims D."/>
            <person name="Meincke L."/>
            <person name="Glavina Del Rio T."/>
            <person name="Tice H."/>
            <person name="Copeland A."/>
            <person name="Cheng J.F."/>
            <person name="Lucas S."/>
            <person name="Chen F."/>
            <person name="Nolan M."/>
            <person name="Bruce D."/>
            <person name="Goodwin L."/>
            <person name="Pitluck S."/>
            <person name="Ivanova N."/>
            <person name="Mavromatis K."/>
            <person name="Mikhailova N."/>
            <person name="Pati A."/>
            <person name="Chen A."/>
            <person name="Palaniappan K."/>
            <person name="Land M."/>
            <person name="Hauser L."/>
            <person name="Chang Y.J."/>
            <person name="Jeffries C.D."/>
            <person name="Chain P."/>
            <person name="Saunders E."/>
            <person name="Brettin T."/>
            <person name="Detter J.C."/>
            <person name="Goker M."/>
            <person name="Bristow J."/>
            <person name="Eisen J.A."/>
            <person name="Markowitz V."/>
            <person name="Hugenholtz P."/>
            <person name="Kyrpides N.C."/>
            <person name="Klenk H.P."/>
            <person name="Han C."/>
        </authorList>
    </citation>
    <scope>NUCLEOTIDE SEQUENCE [LARGE SCALE GENOMIC DNA]</scope>
    <source>
        <strain evidence="8">ATCC 49208 / DSM 771 / VKM B-1644</strain>
    </source>
</reference>
<evidence type="ECO:0000256" key="2">
    <source>
        <dbReference type="ARBA" id="ARBA00023015"/>
    </source>
</evidence>
<comment type="similarity">
    <text evidence="1">Belongs to the sigma-70 factor family. ECF subfamily.</text>
</comment>
<evidence type="ECO:0000259" key="5">
    <source>
        <dbReference type="Pfam" id="PF04542"/>
    </source>
</evidence>
<keyword evidence="3" id="KW-0731">Sigma factor</keyword>
<proteinExistence type="inferred from homology"/>
<dbReference type="Gene3D" id="1.10.10.10">
    <property type="entry name" value="Winged helix-like DNA-binding domain superfamily/Winged helix DNA-binding domain"/>
    <property type="match status" value="1"/>
</dbReference>
<evidence type="ECO:0000256" key="4">
    <source>
        <dbReference type="ARBA" id="ARBA00023163"/>
    </source>
</evidence>
<accession>C8W5X0</accession>
<dbReference type="Pfam" id="PF08281">
    <property type="entry name" value="Sigma70_r4_2"/>
    <property type="match status" value="1"/>
</dbReference>
<dbReference type="Gene3D" id="1.10.1740.10">
    <property type="match status" value="1"/>
</dbReference>
<dbReference type="CDD" id="cd06171">
    <property type="entry name" value="Sigma70_r4"/>
    <property type="match status" value="1"/>
</dbReference>
<feature type="domain" description="RNA polymerase sigma-70 region 2" evidence="5">
    <location>
        <begin position="10"/>
        <end position="76"/>
    </location>
</feature>
<dbReference type="InterPro" id="IPR039425">
    <property type="entry name" value="RNA_pol_sigma-70-like"/>
</dbReference>
<dbReference type="SUPFAM" id="SSF88946">
    <property type="entry name" value="Sigma2 domain of RNA polymerase sigma factors"/>
    <property type="match status" value="1"/>
</dbReference>
<dbReference type="SUPFAM" id="SSF88659">
    <property type="entry name" value="Sigma3 and sigma4 domains of RNA polymerase sigma factors"/>
    <property type="match status" value="1"/>
</dbReference>
<dbReference type="InterPro" id="IPR036388">
    <property type="entry name" value="WH-like_DNA-bd_sf"/>
</dbReference>
<dbReference type="PANTHER" id="PTHR43133">
    <property type="entry name" value="RNA POLYMERASE ECF-TYPE SIGMA FACTO"/>
    <property type="match status" value="1"/>
</dbReference>
<dbReference type="PANTHER" id="PTHR43133:SF60">
    <property type="entry name" value="RNA POLYMERASE SIGMA FACTOR SIGV"/>
    <property type="match status" value="1"/>
</dbReference>
<sequence>MINKYSKIIFTLYYKVAYNAAYFYCGDKYIAEEAAQEAILKAIQNIHQLRDPNKIEPWIKKIAINNTITLFRKHKKVLSLENSMPISDSQDNLPEYFIDSQETLNAVRMAIDSLNPVMKQVIYLRFYEEMKIKDISLMLKKPENTIRTIIHRGKISIKKKLISEGYLELKEGGIK</sequence>
<organism evidence="7 8">
    <name type="scientific">Desulfofarcimen acetoxidans (strain ATCC 49208 / DSM 771 / KCTC 5769 / VKM B-1644 / 5575)</name>
    <name type="common">Desulfotomaculum acetoxidans</name>
    <dbReference type="NCBI Taxonomy" id="485916"/>
    <lineage>
        <taxon>Bacteria</taxon>
        <taxon>Bacillati</taxon>
        <taxon>Bacillota</taxon>
        <taxon>Clostridia</taxon>
        <taxon>Eubacteriales</taxon>
        <taxon>Peptococcaceae</taxon>
        <taxon>Desulfofarcimen</taxon>
    </lineage>
</organism>
<dbReference type="RefSeq" id="WP_015756144.1">
    <property type="nucleotide sequence ID" value="NC_013216.1"/>
</dbReference>
<evidence type="ECO:0000259" key="6">
    <source>
        <dbReference type="Pfam" id="PF08281"/>
    </source>
</evidence>
<evidence type="ECO:0000313" key="7">
    <source>
        <dbReference type="EMBL" id="ACV61425.1"/>
    </source>
</evidence>
<dbReference type="GO" id="GO:0006352">
    <property type="term" value="P:DNA-templated transcription initiation"/>
    <property type="evidence" value="ECO:0007669"/>
    <property type="project" value="InterPro"/>
</dbReference>
<gene>
    <name evidence="7" type="ordered locus">Dtox_0502</name>
</gene>
<dbReference type="InterPro" id="IPR014284">
    <property type="entry name" value="RNA_pol_sigma-70_dom"/>
</dbReference>
<dbReference type="HOGENOM" id="CLU_047691_3_1_9"/>
<keyword evidence="8" id="KW-1185">Reference proteome</keyword>
<evidence type="ECO:0000313" key="8">
    <source>
        <dbReference type="Proteomes" id="UP000002217"/>
    </source>
</evidence>